<accession>A0A820XYT0</accession>
<dbReference type="EMBL" id="CAJOBG010059202">
    <property type="protein sequence ID" value="CAF4539660.1"/>
    <property type="molecule type" value="Genomic_DNA"/>
</dbReference>
<dbReference type="Proteomes" id="UP000663866">
    <property type="component" value="Unassembled WGS sequence"/>
</dbReference>
<proteinExistence type="predicted"/>
<name>A0A820XYT0_9BILA</name>
<keyword evidence="3" id="KW-1185">Reference proteome</keyword>
<feature type="region of interest" description="Disordered" evidence="1">
    <location>
        <begin position="1"/>
        <end position="23"/>
    </location>
</feature>
<dbReference type="AlphaFoldDB" id="A0A820XYT0"/>
<gene>
    <name evidence="2" type="ORF">OVN521_LOCUS42706</name>
</gene>
<reference evidence="2" key="1">
    <citation type="submission" date="2021-02" db="EMBL/GenBank/DDBJ databases">
        <authorList>
            <person name="Nowell W R."/>
        </authorList>
    </citation>
    <scope>NUCLEOTIDE SEQUENCE</scope>
</reference>
<sequence>MDLYPEILDPEYDPKKKKQKATDKTIGELKSFGPLYTTEQLIARLSKSQIQIVDGQTEIKQINGQNNWSKNKLVQLRMRIDMLLGEREALIARDQEERQQTMYKYKKVDKFRRLQSPLWNALHPTI</sequence>
<protein>
    <submittedName>
        <fullName evidence="2">Uncharacterized protein</fullName>
    </submittedName>
</protein>
<evidence type="ECO:0000256" key="1">
    <source>
        <dbReference type="SAM" id="MobiDB-lite"/>
    </source>
</evidence>
<organism evidence="2 3">
    <name type="scientific">Rotaria magnacalcarata</name>
    <dbReference type="NCBI Taxonomy" id="392030"/>
    <lineage>
        <taxon>Eukaryota</taxon>
        <taxon>Metazoa</taxon>
        <taxon>Spiralia</taxon>
        <taxon>Gnathifera</taxon>
        <taxon>Rotifera</taxon>
        <taxon>Eurotatoria</taxon>
        <taxon>Bdelloidea</taxon>
        <taxon>Philodinida</taxon>
        <taxon>Philodinidae</taxon>
        <taxon>Rotaria</taxon>
    </lineage>
</organism>
<evidence type="ECO:0000313" key="3">
    <source>
        <dbReference type="Proteomes" id="UP000663866"/>
    </source>
</evidence>
<comment type="caution">
    <text evidence="2">The sequence shown here is derived from an EMBL/GenBank/DDBJ whole genome shotgun (WGS) entry which is preliminary data.</text>
</comment>
<evidence type="ECO:0000313" key="2">
    <source>
        <dbReference type="EMBL" id="CAF4539660.1"/>
    </source>
</evidence>
<feature type="non-terminal residue" evidence="2">
    <location>
        <position position="1"/>
    </location>
</feature>